<dbReference type="InterPro" id="IPR036908">
    <property type="entry name" value="RlpA-like_sf"/>
</dbReference>
<keyword evidence="4" id="KW-1185">Reference proteome</keyword>
<dbReference type="AlphaFoldDB" id="A0AA39P7E1"/>
<evidence type="ECO:0000313" key="4">
    <source>
        <dbReference type="Proteomes" id="UP001175227"/>
    </source>
</evidence>
<dbReference type="Gene3D" id="2.40.40.10">
    <property type="entry name" value="RlpA-like domain"/>
    <property type="match status" value="1"/>
</dbReference>
<name>A0AA39P7E1_9AGAR</name>
<dbReference type="CDD" id="cd22191">
    <property type="entry name" value="DPBB_RlpA_EXP_N-like"/>
    <property type="match status" value="1"/>
</dbReference>
<feature type="chain" id="PRO_5041325860" evidence="2">
    <location>
        <begin position="25"/>
        <end position="292"/>
    </location>
</feature>
<dbReference type="EMBL" id="JAUEPR010000014">
    <property type="protein sequence ID" value="KAK0478474.1"/>
    <property type="molecule type" value="Genomic_DNA"/>
</dbReference>
<keyword evidence="2" id="KW-0732">Signal</keyword>
<comment type="caution">
    <text evidence="3">The sequence shown here is derived from an EMBL/GenBank/DDBJ whole genome shotgun (WGS) entry which is preliminary data.</text>
</comment>
<protein>
    <submittedName>
        <fullName evidence="3">Uncharacterized protein</fullName>
    </submittedName>
</protein>
<evidence type="ECO:0000256" key="2">
    <source>
        <dbReference type="SAM" id="SignalP"/>
    </source>
</evidence>
<evidence type="ECO:0000313" key="3">
    <source>
        <dbReference type="EMBL" id="KAK0478474.1"/>
    </source>
</evidence>
<accession>A0AA39P7E1</accession>
<proteinExistence type="predicted"/>
<gene>
    <name evidence="3" type="ORF">IW261DRAFT_1608692</name>
</gene>
<dbReference type="Proteomes" id="UP001175227">
    <property type="component" value="Unassembled WGS sequence"/>
</dbReference>
<evidence type="ECO:0000256" key="1">
    <source>
        <dbReference type="SAM" id="MobiDB-lite"/>
    </source>
</evidence>
<reference evidence="3" key="1">
    <citation type="submission" date="2023-06" db="EMBL/GenBank/DDBJ databases">
        <authorList>
            <consortium name="Lawrence Berkeley National Laboratory"/>
            <person name="Ahrendt S."/>
            <person name="Sahu N."/>
            <person name="Indic B."/>
            <person name="Wong-Bajracharya J."/>
            <person name="Merenyi Z."/>
            <person name="Ke H.-M."/>
            <person name="Monk M."/>
            <person name="Kocsube S."/>
            <person name="Drula E."/>
            <person name="Lipzen A."/>
            <person name="Balint B."/>
            <person name="Henrissat B."/>
            <person name="Andreopoulos B."/>
            <person name="Martin F.M."/>
            <person name="Harder C.B."/>
            <person name="Rigling D."/>
            <person name="Ford K.L."/>
            <person name="Foster G.D."/>
            <person name="Pangilinan J."/>
            <person name="Papanicolaou A."/>
            <person name="Barry K."/>
            <person name="LaButti K."/>
            <person name="Viragh M."/>
            <person name="Koriabine M."/>
            <person name="Yan M."/>
            <person name="Riley R."/>
            <person name="Champramary S."/>
            <person name="Plett K.L."/>
            <person name="Tsai I.J."/>
            <person name="Slot J."/>
            <person name="Sipos G."/>
            <person name="Plett J."/>
            <person name="Nagy L.G."/>
            <person name="Grigoriev I.V."/>
        </authorList>
    </citation>
    <scope>NUCLEOTIDE SEQUENCE</scope>
    <source>
        <strain evidence="3">ICMP 16352</strain>
    </source>
</reference>
<feature type="region of interest" description="Disordered" evidence="1">
    <location>
        <begin position="149"/>
        <end position="264"/>
    </location>
</feature>
<organism evidence="3 4">
    <name type="scientific">Armillaria novae-zelandiae</name>
    <dbReference type="NCBI Taxonomy" id="153914"/>
    <lineage>
        <taxon>Eukaryota</taxon>
        <taxon>Fungi</taxon>
        <taxon>Dikarya</taxon>
        <taxon>Basidiomycota</taxon>
        <taxon>Agaricomycotina</taxon>
        <taxon>Agaricomycetes</taxon>
        <taxon>Agaricomycetidae</taxon>
        <taxon>Agaricales</taxon>
        <taxon>Marasmiineae</taxon>
        <taxon>Physalacriaceae</taxon>
        <taxon>Armillaria</taxon>
    </lineage>
</organism>
<dbReference type="SUPFAM" id="SSF50685">
    <property type="entry name" value="Barwin-like endoglucanases"/>
    <property type="match status" value="1"/>
</dbReference>
<feature type="signal peptide" evidence="2">
    <location>
        <begin position="1"/>
        <end position="24"/>
    </location>
</feature>
<sequence length="292" mass="30680">MRFPSLTMICSTALFFLLLDVCYAHPSPRPHEERLGPWQRHAARDMRRRSSFHLGGSNGGQLQKRGSFTYYEVGLGACGGTNSASDYVVALNAAATMGRWLSLLRKRNDHHQRACPGCGSGDLDFSQGLFQHFADTSVGVLSGSFSFGSSVTTTSQTPTTTQQPTTSSTSTYTPPSTTSTSQYTPTTTSSSTPPPTTSTSSTSSSSSTSNVKQQQQQHSTQSATSTTSSSSSFSSSSSSSSSSSPSSSTTSSAPLTSTTTSSDSYSGLQVLEQINSFVVQLAELAVVGAKQL</sequence>